<proteinExistence type="predicted"/>
<feature type="compositionally biased region" description="Basic and acidic residues" evidence="1">
    <location>
        <begin position="195"/>
        <end position="205"/>
    </location>
</feature>
<evidence type="ECO:0000313" key="3">
    <source>
        <dbReference type="Proteomes" id="UP001165587"/>
    </source>
</evidence>
<feature type="region of interest" description="Disordered" evidence="1">
    <location>
        <begin position="189"/>
        <end position="221"/>
    </location>
</feature>
<sequence>MEFASYLAGERWSDHPACTHAGLSQLARAVNDLTSNEARSRLAPLIPSVIGLNSDDPRLELVLAVHAVAVALPDASLDRQHALAVGGLVCVAALERSGGSGLPDLVEEPFARALDSTPEAAGWARRFIDRTSSRWRREEVSVRQTHAVLAMAADGVRSACADFPDDRLRALLASAIDITERFVAAERAAQGARRQTADRAPDRAAHPATGRAANEPEPVTA</sequence>
<comment type="caution">
    <text evidence="2">The sequence shown here is derived from an EMBL/GenBank/DDBJ whole genome shotgun (WGS) entry which is preliminary data.</text>
</comment>
<name>A0AA42BWD3_9MICO</name>
<reference evidence="2" key="1">
    <citation type="submission" date="2022-08" db="EMBL/GenBank/DDBJ databases">
        <authorList>
            <person name="Deng Y."/>
            <person name="Han X.-F."/>
            <person name="Zhang Y.-Q."/>
        </authorList>
    </citation>
    <scope>NUCLEOTIDE SEQUENCE</scope>
    <source>
        <strain evidence="2">CPCC 203407</strain>
    </source>
</reference>
<accession>A0AA42BWD3</accession>
<evidence type="ECO:0000256" key="1">
    <source>
        <dbReference type="SAM" id="MobiDB-lite"/>
    </source>
</evidence>
<organism evidence="2 3">
    <name type="scientific">Herbiconiux oxytropis</name>
    <dbReference type="NCBI Taxonomy" id="2970915"/>
    <lineage>
        <taxon>Bacteria</taxon>
        <taxon>Bacillati</taxon>
        <taxon>Actinomycetota</taxon>
        <taxon>Actinomycetes</taxon>
        <taxon>Micrococcales</taxon>
        <taxon>Microbacteriaceae</taxon>
        <taxon>Herbiconiux</taxon>
    </lineage>
</organism>
<dbReference type="Proteomes" id="UP001165587">
    <property type="component" value="Unassembled WGS sequence"/>
</dbReference>
<dbReference type="EMBL" id="JANLCK010000003">
    <property type="protein sequence ID" value="MCS5725933.1"/>
    <property type="molecule type" value="Genomic_DNA"/>
</dbReference>
<dbReference type="RefSeq" id="WP_259526527.1">
    <property type="nucleotide sequence ID" value="NZ_JANLCK010000003.1"/>
</dbReference>
<evidence type="ECO:0000313" key="2">
    <source>
        <dbReference type="EMBL" id="MCS5725933.1"/>
    </source>
</evidence>
<dbReference type="AlphaFoldDB" id="A0AA42BWD3"/>
<protein>
    <submittedName>
        <fullName evidence="2">Uncharacterized protein</fullName>
    </submittedName>
</protein>
<keyword evidence="3" id="KW-1185">Reference proteome</keyword>
<gene>
    <name evidence="2" type="ORF">N1028_08485</name>
</gene>